<dbReference type="InterPro" id="IPR029046">
    <property type="entry name" value="LolA/LolB/LppX"/>
</dbReference>
<evidence type="ECO:0000259" key="3">
    <source>
        <dbReference type="Pfam" id="PF03888"/>
    </source>
</evidence>
<gene>
    <name evidence="4" type="ORF">ACJDUG_01925</name>
</gene>
<organism evidence="4 5">
    <name type="scientific">Candidatus Clostridium stratigraminis</name>
    <dbReference type="NCBI Taxonomy" id="3381661"/>
    <lineage>
        <taxon>Bacteria</taxon>
        <taxon>Bacillati</taxon>
        <taxon>Bacillota</taxon>
        <taxon>Clostridia</taxon>
        <taxon>Eubacteriales</taxon>
        <taxon>Clostridiaceae</taxon>
        <taxon>Clostridium</taxon>
    </lineage>
</organism>
<evidence type="ECO:0000313" key="4">
    <source>
        <dbReference type="EMBL" id="MFL0245734.1"/>
    </source>
</evidence>
<feature type="transmembrane region" description="Helical" evidence="2">
    <location>
        <begin position="83"/>
        <end position="102"/>
    </location>
</feature>
<feature type="compositionally biased region" description="Basic and acidic residues" evidence="1">
    <location>
        <begin position="18"/>
        <end position="29"/>
    </location>
</feature>
<accession>A0ABW8SZ78</accession>
<dbReference type="Proteomes" id="UP001623591">
    <property type="component" value="Unassembled WGS sequence"/>
</dbReference>
<dbReference type="PANTHER" id="PTHR37507">
    <property type="entry name" value="SPORULATION PROTEIN YDCC"/>
    <property type="match status" value="1"/>
</dbReference>
<dbReference type="InterPro" id="IPR033434">
    <property type="entry name" value="MucB/RseB_N"/>
</dbReference>
<keyword evidence="2" id="KW-1133">Transmembrane helix</keyword>
<feature type="domain" description="MucB/RseB N-terminal" evidence="3">
    <location>
        <begin position="197"/>
        <end position="257"/>
    </location>
</feature>
<dbReference type="RefSeq" id="WP_406768186.1">
    <property type="nucleotide sequence ID" value="NZ_JBJHZZ010000001.1"/>
</dbReference>
<protein>
    <submittedName>
        <fullName evidence="4">LolA family protein</fullName>
    </submittedName>
</protein>
<dbReference type="PANTHER" id="PTHR37507:SF2">
    <property type="entry name" value="SPORULATION PROTEIN YDCC"/>
    <property type="match status" value="1"/>
</dbReference>
<evidence type="ECO:0000256" key="1">
    <source>
        <dbReference type="SAM" id="MobiDB-lite"/>
    </source>
</evidence>
<dbReference type="InterPro" id="IPR052944">
    <property type="entry name" value="Sporulation_related"/>
</dbReference>
<reference evidence="4 5" key="1">
    <citation type="submission" date="2024-11" db="EMBL/GenBank/DDBJ databases">
        <authorList>
            <person name="Heng Y.C."/>
            <person name="Lim A.C.H."/>
            <person name="Lee J.K.Y."/>
            <person name="Kittelmann S."/>
        </authorList>
    </citation>
    <scope>NUCLEOTIDE SEQUENCE [LARGE SCALE GENOMIC DNA]</scope>
    <source>
        <strain evidence="4 5">WILCCON 0185</strain>
    </source>
</reference>
<comment type="caution">
    <text evidence="4">The sequence shown here is derived from an EMBL/GenBank/DDBJ whole genome shotgun (WGS) entry which is preliminary data.</text>
</comment>
<keyword evidence="2" id="KW-0812">Transmembrane</keyword>
<evidence type="ECO:0000256" key="2">
    <source>
        <dbReference type="SAM" id="Phobius"/>
    </source>
</evidence>
<keyword evidence="2" id="KW-0472">Membrane</keyword>
<sequence length="557" mass="62298">MDNKDKETKLSSYIDSLNNEKKPIEHESNREEDDLEELLETVRKVKSLNRPSLPDDKFSERLNEKIHKELLKEKSSRNTNKRWFYGIASAAAAAMLIITINLTGPLRQPNMVYAMEQAYNGVKAYHGTLEVMETNAEGKTNIQSKLEVWADKEGRYYVKGLEGAQKDLITANDGEKKWQISSSKKEVDEFTAFPDPYRFTFEIGNEIENVRNAVRTKTIGEENVSGRAATIVEITPKGGSPYKLWIDKETKMPLQKQSALEFSLQYKVLYTNISFMDALPKELLSFNIPQGYKELKSNTELVVNNLEESKALIGFSPKEITNIPSSYIKTSTAVFNNNKSLKINYVSTDNKKKVSILQQKAVGELKPASMASLGSINNSTAEVQSPIEAEEGVLLGGGAYTGVTGLSSVRWQQEGFEYAIVGNVSLVELTQFVKGLTNGTVQLSSSEQSINKPKVEVKYDLKVEEADQKSVDAGHSPWKLDPIFVSQVFVSLKISPEGITGDYPIKYEELKMVKNNGKEAVVEVNSAKSPVKRVYLKRLIRQDNTGIWTVVGYDPAK</sequence>
<proteinExistence type="predicted"/>
<feature type="region of interest" description="Disordered" evidence="1">
    <location>
        <begin position="1"/>
        <end position="35"/>
    </location>
</feature>
<dbReference type="Pfam" id="PF03888">
    <property type="entry name" value="MucB_RseB"/>
    <property type="match status" value="1"/>
</dbReference>
<keyword evidence="5" id="KW-1185">Reference proteome</keyword>
<dbReference type="SUPFAM" id="SSF89392">
    <property type="entry name" value="Prokaryotic lipoproteins and lipoprotein localization factors"/>
    <property type="match status" value="1"/>
</dbReference>
<dbReference type="Gene3D" id="2.50.20.10">
    <property type="entry name" value="Lipoprotein localisation LolA/LolB/LppX"/>
    <property type="match status" value="1"/>
</dbReference>
<dbReference type="EMBL" id="JBJHZZ010000001">
    <property type="protein sequence ID" value="MFL0245734.1"/>
    <property type="molecule type" value="Genomic_DNA"/>
</dbReference>
<name>A0ABW8SZ78_9CLOT</name>
<evidence type="ECO:0000313" key="5">
    <source>
        <dbReference type="Proteomes" id="UP001623591"/>
    </source>
</evidence>